<evidence type="ECO:0000313" key="2">
    <source>
        <dbReference type="Proteomes" id="UP000431269"/>
    </source>
</evidence>
<dbReference type="EMBL" id="CP047045">
    <property type="protein sequence ID" value="QGZ93424.1"/>
    <property type="molecule type" value="Genomic_DNA"/>
</dbReference>
<keyword evidence="2" id="KW-1185">Reference proteome</keyword>
<reference evidence="2" key="1">
    <citation type="submission" date="2019-12" db="EMBL/GenBank/DDBJ databases">
        <title>Complete genome of Terracaulis silvestris 0127_4.</title>
        <authorList>
            <person name="Vieira S."/>
            <person name="Riedel T."/>
            <person name="Sproer C."/>
            <person name="Pascual J."/>
            <person name="Boedeker C."/>
            <person name="Overmann J."/>
        </authorList>
    </citation>
    <scope>NUCLEOTIDE SEQUENCE [LARGE SCALE GENOMIC DNA]</scope>
    <source>
        <strain evidence="2">0127_4</strain>
    </source>
</reference>
<name>A0A6I6MKD8_9CAUL</name>
<sequence>MVLHASNLADAGVLGFPLYRSRYCQHRQHWRVGSGLHLPIYSGAQKGPRAARTMEQIRFWSKALYGQGMRLAVNGFREPDFVEEARGAGVDIATSDVLWPFNEGKLSLAA</sequence>
<gene>
    <name evidence="1" type="ORF">DSM104635_00234</name>
</gene>
<dbReference type="KEGG" id="tsv:DSM104635_00234"/>
<protein>
    <submittedName>
        <fullName evidence="1">Uncharacterized protein</fullName>
    </submittedName>
</protein>
<proteinExistence type="predicted"/>
<organism evidence="1 2">
    <name type="scientific">Terricaulis silvestris</name>
    <dbReference type="NCBI Taxonomy" id="2686094"/>
    <lineage>
        <taxon>Bacteria</taxon>
        <taxon>Pseudomonadati</taxon>
        <taxon>Pseudomonadota</taxon>
        <taxon>Alphaproteobacteria</taxon>
        <taxon>Caulobacterales</taxon>
        <taxon>Caulobacteraceae</taxon>
        <taxon>Terricaulis</taxon>
    </lineage>
</organism>
<accession>A0A6I6MKD8</accession>
<dbReference type="AlphaFoldDB" id="A0A6I6MKD8"/>
<evidence type="ECO:0000313" key="1">
    <source>
        <dbReference type="EMBL" id="QGZ93424.1"/>
    </source>
</evidence>
<dbReference type="Proteomes" id="UP000431269">
    <property type="component" value="Chromosome"/>
</dbReference>